<gene>
    <name evidence="4" type="ORF">ESB00_13765</name>
</gene>
<keyword evidence="2 4" id="KW-0808">Transferase</keyword>
<reference evidence="4 5" key="1">
    <citation type="submission" date="2019-01" db="EMBL/GenBank/DDBJ databases">
        <title>Lacunisphaera sp. strain TWA-58.</title>
        <authorList>
            <person name="Chen W.-M."/>
        </authorList>
    </citation>
    <scope>NUCLEOTIDE SEQUENCE [LARGE SCALE GENOMIC DNA]</scope>
    <source>
        <strain evidence="4 5">TWA-58</strain>
    </source>
</reference>
<comment type="caution">
    <text evidence="4">The sequence shown here is derived from an EMBL/GenBank/DDBJ whole genome shotgun (WGS) entry which is preliminary data.</text>
</comment>
<accession>A0A4Q1C3E2</accession>
<dbReference type="CDD" id="cd02440">
    <property type="entry name" value="AdoMet_MTases"/>
    <property type="match status" value="1"/>
</dbReference>
<protein>
    <submittedName>
        <fullName evidence="4">Class I SAM-dependent methyltransferase</fullName>
    </submittedName>
</protein>
<dbReference type="Pfam" id="PF13489">
    <property type="entry name" value="Methyltransf_23"/>
    <property type="match status" value="1"/>
</dbReference>
<keyword evidence="3" id="KW-0949">S-adenosyl-L-methionine</keyword>
<dbReference type="InterPro" id="IPR029063">
    <property type="entry name" value="SAM-dependent_MTases_sf"/>
</dbReference>
<dbReference type="EMBL" id="SDHX01000002">
    <property type="protein sequence ID" value="RXK52783.1"/>
    <property type="molecule type" value="Genomic_DNA"/>
</dbReference>
<dbReference type="Proteomes" id="UP000290218">
    <property type="component" value="Unassembled WGS sequence"/>
</dbReference>
<evidence type="ECO:0000256" key="2">
    <source>
        <dbReference type="ARBA" id="ARBA00022679"/>
    </source>
</evidence>
<dbReference type="OrthoDB" id="8936324at2"/>
<dbReference type="AlphaFoldDB" id="A0A4Q1C3E2"/>
<keyword evidence="1 4" id="KW-0489">Methyltransferase</keyword>
<evidence type="ECO:0000256" key="1">
    <source>
        <dbReference type="ARBA" id="ARBA00022603"/>
    </source>
</evidence>
<evidence type="ECO:0000313" key="5">
    <source>
        <dbReference type="Proteomes" id="UP000290218"/>
    </source>
</evidence>
<dbReference type="SUPFAM" id="SSF53335">
    <property type="entry name" value="S-adenosyl-L-methionine-dependent methyltransferases"/>
    <property type="match status" value="1"/>
</dbReference>
<dbReference type="PANTHER" id="PTHR43464">
    <property type="entry name" value="METHYLTRANSFERASE"/>
    <property type="match status" value="1"/>
</dbReference>
<dbReference type="GO" id="GO:0008168">
    <property type="term" value="F:methyltransferase activity"/>
    <property type="evidence" value="ECO:0007669"/>
    <property type="project" value="UniProtKB-KW"/>
</dbReference>
<dbReference type="Gene3D" id="3.40.50.150">
    <property type="entry name" value="Vaccinia Virus protein VP39"/>
    <property type="match status" value="1"/>
</dbReference>
<keyword evidence="5" id="KW-1185">Reference proteome</keyword>
<proteinExistence type="predicted"/>
<organism evidence="4 5">
    <name type="scientific">Oleiharenicola lentus</name>
    <dbReference type="NCBI Taxonomy" id="2508720"/>
    <lineage>
        <taxon>Bacteria</taxon>
        <taxon>Pseudomonadati</taxon>
        <taxon>Verrucomicrobiota</taxon>
        <taxon>Opitutia</taxon>
        <taxon>Opitutales</taxon>
        <taxon>Opitutaceae</taxon>
        <taxon>Oleiharenicola</taxon>
    </lineage>
</organism>
<dbReference type="GO" id="GO:0032259">
    <property type="term" value="P:methylation"/>
    <property type="evidence" value="ECO:0007669"/>
    <property type="project" value="UniProtKB-KW"/>
</dbReference>
<dbReference type="PANTHER" id="PTHR43464:SF19">
    <property type="entry name" value="UBIQUINONE BIOSYNTHESIS O-METHYLTRANSFERASE, MITOCHONDRIAL"/>
    <property type="match status" value="1"/>
</dbReference>
<name>A0A4Q1C3E2_9BACT</name>
<evidence type="ECO:0000313" key="4">
    <source>
        <dbReference type="EMBL" id="RXK52783.1"/>
    </source>
</evidence>
<sequence>MRLLSGYGWQAVSVRYVIGADSRARVTQSCQNAPCLQLCSSKRMKLIDRWLQSWREHKVRAWLRPGARVLDIGCHQGEFLERLGGSIRESVGLDPLAQPRETDSFVLKAVPFAEPLDFPAGRFNAITLLATLEHIRDKAPLAREARRLLSPGGRLIMTVPSPRVDDIVHTLVRLGLADGMSLEEHHGFKPADTGPIFTAAGLELEHHSSFQLGLNHLFVFRRSDNEGPSSK</sequence>
<evidence type="ECO:0000256" key="3">
    <source>
        <dbReference type="ARBA" id="ARBA00022691"/>
    </source>
</evidence>